<feature type="transmembrane region" description="Helical" evidence="4">
    <location>
        <begin position="314"/>
        <end position="335"/>
    </location>
</feature>
<evidence type="ECO:0000256" key="4">
    <source>
        <dbReference type="SAM" id="Phobius"/>
    </source>
</evidence>
<dbReference type="InterPro" id="IPR050327">
    <property type="entry name" value="Proton-linked_MCT"/>
</dbReference>
<dbReference type="Gene3D" id="1.20.1250.20">
    <property type="entry name" value="MFS general substrate transporter like domains"/>
    <property type="match status" value="2"/>
</dbReference>
<feature type="domain" description="Major facilitator superfamily (MFS) profile" evidence="5">
    <location>
        <begin position="15"/>
        <end position="402"/>
    </location>
</feature>
<dbReference type="InterPro" id="IPR011701">
    <property type="entry name" value="MFS"/>
</dbReference>
<accession>B1Y7E7</accession>
<proteinExistence type="predicted"/>
<reference evidence="6 7" key="1">
    <citation type="submission" date="2008-03" db="EMBL/GenBank/DDBJ databases">
        <title>Complete sequence of Leptothrix cholodnii SP-6.</title>
        <authorList>
            <consortium name="US DOE Joint Genome Institute"/>
            <person name="Copeland A."/>
            <person name="Lucas S."/>
            <person name="Lapidus A."/>
            <person name="Glavina del Rio T."/>
            <person name="Dalin E."/>
            <person name="Tice H."/>
            <person name="Bruce D."/>
            <person name="Goodwin L."/>
            <person name="Pitluck S."/>
            <person name="Chertkov O."/>
            <person name="Brettin T."/>
            <person name="Detter J.C."/>
            <person name="Han C."/>
            <person name="Kuske C.R."/>
            <person name="Schmutz J."/>
            <person name="Larimer F."/>
            <person name="Land M."/>
            <person name="Hauser L."/>
            <person name="Kyrpides N."/>
            <person name="Lykidis A."/>
            <person name="Emerson D."/>
            <person name="Richardson P."/>
        </authorList>
    </citation>
    <scope>NUCLEOTIDE SEQUENCE [LARGE SCALE GENOMIC DNA]</scope>
    <source>
        <strain evidence="7">ATCC 51168 / LMG 8142 / SP-6</strain>
    </source>
</reference>
<dbReference type="InterPro" id="IPR036259">
    <property type="entry name" value="MFS_trans_sf"/>
</dbReference>
<feature type="transmembrane region" description="Helical" evidence="4">
    <location>
        <begin position="378"/>
        <end position="397"/>
    </location>
</feature>
<dbReference type="GO" id="GO:0022857">
    <property type="term" value="F:transmembrane transporter activity"/>
    <property type="evidence" value="ECO:0007669"/>
    <property type="project" value="InterPro"/>
</dbReference>
<feature type="transmembrane region" description="Helical" evidence="4">
    <location>
        <begin position="288"/>
        <end position="308"/>
    </location>
</feature>
<gene>
    <name evidence="6" type="ordered locus">Lcho_2637</name>
</gene>
<organism evidence="6 7">
    <name type="scientific">Leptothrix cholodnii (strain ATCC 51168 / LMG 8142 / SP-6)</name>
    <name type="common">Leptothrix discophora (strain SP-6)</name>
    <dbReference type="NCBI Taxonomy" id="395495"/>
    <lineage>
        <taxon>Bacteria</taxon>
        <taxon>Pseudomonadati</taxon>
        <taxon>Pseudomonadota</taxon>
        <taxon>Betaproteobacteria</taxon>
        <taxon>Burkholderiales</taxon>
        <taxon>Sphaerotilaceae</taxon>
        <taxon>Leptothrix</taxon>
    </lineage>
</organism>
<dbReference type="KEGG" id="lch:Lcho_2637"/>
<keyword evidence="2 4" id="KW-1133">Transmembrane helix</keyword>
<dbReference type="AlphaFoldDB" id="B1Y7E7"/>
<dbReference type="STRING" id="395495.Lcho_2637"/>
<dbReference type="EMBL" id="CP001013">
    <property type="protein sequence ID" value="ACB34902.1"/>
    <property type="molecule type" value="Genomic_DNA"/>
</dbReference>
<feature type="transmembrane region" description="Helical" evidence="4">
    <location>
        <begin position="53"/>
        <end position="75"/>
    </location>
</feature>
<dbReference type="HOGENOM" id="CLU_001265_59_9_4"/>
<keyword evidence="7" id="KW-1185">Reference proteome</keyword>
<evidence type="ECO:0000259" key="5">
    <source>
        <dbReference type="PROSITE" id="PS50850"/>
    </source>
</evidence>
<evidence type="ECO:0000256" key="1">
    <source>
        <dbReference type="ARBA" id="ARBA00022692"/>
    </source>
</evidence>
<dbReference type="InterPro" id="IPR020846">
    <property type="entry name" value="MFS_dom"/>
</dbReference>
<dbReference type="Pfam" id="PF07690">
    <property type="entry name" value="MFS_1"/>
    <property type="match status" value="1"/>
</dbReference>
<sequence>MTEPHPAHTPARLSMNQVLLCGALIVTLSMGIRHGFGLWLDPITSERGWSRETFAFAIAIQNLAWGIAGPVTGMLADRFGALRVLLVGSVAYALGLVLMALSTSGLAFTGSAGLLIGMAQSGTTYAVIYGVIGRNVDPSKRSWAMGVAAAAGSFGQFLMVPVESWLINHLGWQNALFLLGCAALAIMPLAFGLREPKLGHGAHRGHQQSIASAVREAFGYRSFQLLMAGYFVCGFQVVFIGVHMPSYLKDHGMAPQVATGALALIGLFNVLGTYAAGVLGQRLAKRHILAAIYALRSLAIVVFLTVPLTPASVYVFASVMGVLWLSTIPPTNAVVAQIFGVQYLSMLGGFVFLSHQIGSFLGVWLGGRLYDSTGSYDIVWWIAVALGIFAAFINLPVRESAIARPVHSPSTSAA</sequence>
<dbReference type="PANTHER" id="PTHR11360:SF284">
    <property type="entry name" value="EG:103B4.3 PROTEIN-RELATED"/>
    <property type="match status" value="1"/>
</dbReference>
<evidence type="ECO:0000313" key="7">
    <source>
        <dbReference type="Proteomes" id="UP000001693"/>
    </source>
</evidence>
<keyword evidence="3 4" id="KW-0472">Membrane</keyword>
<feature type="transmembrane region" description="Helical" evidence="4">
    <location>
        <begin position="107"/>
        <end position="131"/>
    </location>
</feature>
<dbReference type="RefSeq" id="WP_012347658.1">
    <property type="nucleotide sequence ID" value="NC_010524.1"/>
</dbReference>
<feature type="transmembrane region" description="Helical" evidence="4">
    <location>
        <begin position="82"/>
        <end position="101"/>
    </location>
</feature>
<keyword evidence="1 4" id="KW-0812">Transmembrane</keyword>
<evidence type="ECO:0000313" key="6">
    <source>
        <dbReference type="EMBL" id="ACB34902.1"/>
    </source>
</evidence>
<evidence type="ECO:0000256" key="3">
    <source>
        <dbReference type="ARBA" id="ARBA00023136"/>
    </source>
</evidence>
<dbReference type="CDD" id="cd17355">
    <property type="entry name" value="MFS_YcxA_like"/>
    <property type="match status" value="1"/>
</dbReference>
<feature type="transmembrane region" description="Helical" evidence="4">
    <location>
        <begin position="143"/>
        <end position="162"/>
    </location>
</feature>
<evidence type="ECO:0000256" key="2">
    <source>
        <dbReference type="ARBA" id="ARBA00022989"/>
    </source>
</evidence>
<feature type="transmembrane region" description="Helical" evidence="4">
    <location>
        <begin position="256"/>
        <end position="276"/>
    </location>
</feature>
<dbReference type="Proteomes" id="UP000001693">
    <property type="component" value="Chromosome"/>
</dbReference>
<dbReference type="SUPFAM" id="SSF103473">
    <property type="entry name" value="MFS general substrate transporter"/>
    <property type="match status" value="1"/>
</dbReference>
<feature type="transmembrane region" description="Helical" evidence="4">
    <location>
        <begin position="347"/>
        <end position="366"/>
    </location>
</feature>
<dbReference type="eggNOG" id="COG2814">
    <property type="taxonomic scope" value="Bacteria"/>
</dbReference>
<feature type="transmembrane region" description="Helical" evidence="4">
    <location>
        <begin position="174"/>
        <end position="193"/>
    </location>
</feature>
<protein>
    <submittedName>
        <fullName evidence="6">Major facilitator superfamily MFS_1</fullName>
    </submittedName>
</protein>
<dbReference type="PROSITE" id="PS50850">
    <property type="entry name" value="MFS"/>
    <property type="match status" value="1"/>
</dbReference>
<feature type="transmembrane region" description="Helical" evidence="4">
    <location>
        <begin position="225"/>
        <end position="244"/>
    </location>
</feature>
<dbReference type="PANTHER" id="PTHR11360">
    <property type="entry name" value="MONOCARBOXYLATE TRANSPORTER"/>
    <property type="match status" value="1"/>
</dbReference>
<name>B1Y7E7_LEPCP</name>